<dbReference type="AlphaFoldDB" id="A0A347U622"/>
<keyword evidence="8" id="KW-0547">Nucleotide-binding</keyword>
<dbReference type="SUPFAM" id="SSF158472">
    <property type="entry name" value="HAMP domain-like"/>
    <property type="match status" value="1"/>
</dbReference>
<keyword evidence="4" id="KW-1003">Cell membrane</keyword>
<evidence type="ECO:0000256" key="4">
    <source>
        <dbReference type="ARBA" id="ARBA00022475"/>
    </source>
</evidence>
<evidence type="ECO:0000313" key="16">
    <source>
        <dbReference type="EMBL" id="AXX94300.1"/>
    </source>
</evidence>
<dbReference type="SUPFAM" id="SSF47384">
    <property type="entry name" value="Homodimeric domain of signal transducing histidine kinase"/>
    <property type="match status" value="1"/>
</dbReference>
<evidence type="ECO:0000313" key="18">
    <source>
        <dbReference type="Proteomes" id="UP000262582"/>
    </source>
</evidence>
<evidence type="ECO:0000313" key="19">
    <source>
        <dbReference type="Proteomes" id="UP000290588"/>
    </source>
</evidence>
<dbReference type="InterPro" id="IPR004358">
    <property type="entry name" value="Sig_transdc_His_kin-like_C"/>
</dbReference>
<dbReference type="Pfam" id="PF02518">
    <property type="entry name" value="HATPase_c"/>
    <property type="match status" value="1"/>
</dbReference>
<comment type="subcellular location">
    <subcellularLocation>
        <location evidence="2">Cell membrane</location>
        <topology evidence="2">Multi-pass membrane protein</topology>
    </subcellularLocation>
</comment>
<reference evidence="16 18" key="2">
    <citation type="submission" date="2018-08" db="EMBL/GenBank/DDBJ databases">
        <title>Complete genome of the Arcobacter ellisii type strain LMG 26155.</title>
        <authorList>
            <person name="Miller W.G."/>
            <person name="Yee E."/>
            <person name="Bono J.L."/>
        </authorList>
    </citation>
    <scope>NUCLEOTIDE SEQUENCE [LARGE SCALE GENOMIC DNA]</scope>
    <source>
        <strain evidence="16 18">LMG 26155</strain>
    </source>
</reference>
<keyword evidence="5" id="KW-0597">Phosphoprotein</keyword>
<reference evidence="17 19" key="1">
    <citation type="submission" date="2017-09" db="EMBL/GenBank/DDBJ databases">
        <title>Genomics of the genus Arcobacter.</title>
        <authorList>
            <person name="Perez-Cataluna A."/>
            <person name="Figueras M.J."/>
            <person name="Salas-Masso N."/>
        </authorList>
    </citation>
    <scope>NUCLEOTIDE SEQUENCE [LARGE SCALE GENOMIC DNA]</scope>
    <source>
        <strain evidence="17 19">CECT 7837</strain>
    </source>
</reference>
<dbReference type="EMBL" id="NXIG01000005">
    <property type="protein sequence ID" value="RXI31003.1"/>
    <property type="molecule type" value="Genomic_DNA"/>
</dbReference>
<dbReference type="KEGG" id="aell:AELL_0611"/>
<dbReference type="GO" id="GO:0000155">
    <property type="term" value="F:phosphorelay sensor kinase activity"/>
    <property type="evidence" value="ECO:0007669"/>
    <property type="project" value="InterPro"/>
</dbReference>
<dbReference type="Proteomes" id="UP000290588">
    <property type="component" value="Unassembled WGS sequence"/>
</dbReference>
<evidence type="ECO:0000256" key="11">
    <source>
        <dbReference type="ARBA" id="ARBA00022989"/>
    </source>
</evidence>
<name>A0A347U622_9BACT</name>
<dbReference type="PROSITE" id="PS50109">
    <property type="entry name" value="HIS_KIN"/>
    <property type="match status" value="1"/>
</dbReference>
<dbReference type="InterPro" id="IPR003660">
    <property type="entry name" value="HAMP_dom"/>
</dbReference>
<dbReference type="Gene3D" id="1.10.287.130">
    <property type="match status" value="1"/>
</dbReference>
<proteinExistence type="predicted"/>
<evidence type="ECO:0000256" key="1">
    <source>
        <dbReference type="ARBA" id="ARBA00000085"/>
    </source>
</evidence>
<keyword evidence="18" id="KW-1185">Reference proteome</keyword>
<evidence type="ECO:0000259" key="15">
    <source>
        <dbReference type="PROSITE" id="PS50885"/>
    </source>
</evidence>
<feature type="domain" description="HAMP" evidence="15">
    <location>
        <begin position="547"/>
        <end position="599"/>
    </location>
</feature>
<dbReference type="Gene3D" id="6.10.340.10">
    <property type="match status" value="1"/>
</dbReference>
<dbReference type="InterPro" id="IPR003661">
    <property type="entry name" value="HisK_dim/P_dom"/>
</dbReference>
<dbReference type="PANTHER" id="PTHR43065">
    <property type="entry name" value="SENSOR HISTIDINE KINASE"/>
    <property type="match status" value="1"/>
</dbReference>
<dbReference type="InterPro" id="IPR029151">
    <property type="entry name" value="Sensor-like_sf"/>
</dbReference>
<dbReference type="OrthoDB" id="5437527at2"/>
<dbReference type="Gene3D" id="3.30.450.20">
    <property type="entry name" value="PAS domain"/>
    <property type="match status" value="1"/>
</dbReference>
<keyword evidence="13" id="KW-0472">Membrane</keyword>
<dbReference type="InterPro" id="IPR005467">
    <property type="entry name" value="His_kinase_dom"/>
</dbReference>
<dbReference type="Pfam" id="PF00672">
    <property type="entry name" value="HAMP"/>
    <property type="match status" value="1"/>
</dbReference>
<dbReference type="InterPro" id="IPR036890">
    <property type="entry name" value="HATPase_C_sf"/>
</dbReference>
<dbReference type="InterPro" id="IPR036097">
    <property type="entry name" value="HisK_dim/P_sf"/>
</dbReference>
<evidence type="ECO:0000256" key="6">
    <source>
        <dbReference type="ARBA" id="ARBA00022679"/>
    </source>
</evidence>
<keyword evidence="7 13" id="KW-0812">Transmembrane</keyword>
<dbReference type="Gene3D" id="3.30.565.10">
    <property type="entry name" value="Histidine kinase-like ATPase, C-terminal domain"/>
    <property type="match status" value="1"/>
</dbReference>
<sequence length="858" mass="98706">MKNLSIRIKLIIIFILIKILPLLFIAYIAYEGVLKLDTYLNKSTTFLYNQSKEIIINTANASIEDSIKNLDKKSQDSLEKISYQIANQVAEFLYERDKDLIFLSKLDLNQKILDSFYESKNKDITIHSEYYYDDETNTYKSKEEFKSIERDKKTATLKDNEKEFNYIDPINYKTKNIPIYKEISFFDLNGVEKYKVSSLNKEKVDVSNSKNTYVKAEKYFEEIKKLKQNEIYVSDVIGEYVGTKVIGTFTKEKAKKAGIEFEPNNYGYAGVENPLGKRFEGIVRFITPVYKNGEKIGYVSLALDHRHIQEYTNTVNPTNTSLKQNISDATLGNYAFMWDYEGKSIAHPRDYSILGYDKNTGERVMPWLSADLAEKYYQSNKNINEFLKDYPKFEEQSLNKKPNLKQLKEDGNVGLDCRYLNFAPQCEGWMQLTENGGYGSFIINWSNVWKLTTAAAIPYYTGKYANSKRGFGFVTIGASVDDFHAAANKTKSDVLDILKNQTENMSEIMTENQFEIKSFIKALINELTIITFAMVILIIIIALLMSGYLSKKIDHILIGTKKFANNELDYRIKVTSKDEIGQLENSFNEMATKIEKLIIEEKKLNSNLEQKVILETSKQKEQEQLLIQQTRLAAMGEMIGNIAHQWRQPLNALGLVLQNLKFSYDIGELNENMMSKSINKATMLTNSMSKTIDDFRNFFKPNKAKEEFSINENVFKAIELVESTFEHHHIKLEKYFSLEEPKFYGFPNEFSQVILNILTNAKDAIFENKIENPLVIVQTKIEDSNILISIKDNGKGISEEIINKIFEPYFTTKDESKGTGIGLYMSKLIIENNMGGKIEVKNDDEGAIFTIKLPINNN</sequence>
<keyword evidence="9 17" id="KW-0418">Kinase</keyword>
<evidence type="ECO:0000256" key="7">
    <source>
        <dbReference type="ARBA" id="ARBA00022692"/>
    </source>
</evidence>
<evidence type="ECO:0000256" key="3">
    <source>
        <dbReference type="ARBA" id="ARBA00012438"/>
    </source>
</evidence>
<dbReference type="SUPFAM" id="SSF55874">
    <property type="entry name" value="ATPase domain of HSP90 chaperone/DNA topoisomerase II/histidine kinase"/>
    <property type="match status" value="1"/>
</dbReference>
<dbReference type="CDD" id="cd00082">
    <property type="entry name" value="HisKA"/>
    <property type="match status" value="1"/>
</dbReference>
<dbReference type="PANTHER" id="PTHR43065:SF10">
    <property type="entry name" value="PEROXIDE STRESS-ACTIVATED HISTIDINE KINASE MAK3"/>
    <property type="match status" value="1"/>
</dbReference>
<evidence type="ECO:0000256" key="9">
    <source>
        <dbReference type="ARBA" id="ARBA00022777"/>
    </source>
</evidence>
<dbReference type="EC" id="2.7.13.3" evidence="3"/>
<feature type="transmembrane region" description="Helical" evidence="13">
    <location>
        <begin position="527"/>
        <end position="549"/>
    </location>
</feature>
<dbReference type="CDD" id="cd06225">
    <property type="entry name" value="HAMP"/>
    <property type="match status" value="1"/>
</dbReference>
<keyword evidence="12" id="KW-0902">Two-component regulatory system</keyword>
<evidence type="ECO:0000256" key="10">
    <source>
        <dbReference type="ARBA" id="ARBA00022840"/>
    </source>
</evidence>
<gene>
    <name evidence="16" type="ORF">AELL_0611</name>
    <name evidence="17" type="ORF">CP962_05930</name>
</gene>
<evidence type="ECO:0000259" key="14">
    <source>
        <dbReference type="PROSITE" id="PS50109"/>
    </source>
</evidence>
<protein>
    <recommendedName>
        <fullName evidence="3">histidine kinase</fullName>
        <ecNumber evidence="3">2.7.13.3</ecNumber>
    </recommendedName>
</protein>
<keyword evidence="10" id="KW-0067">ATP-binding</keyword>
<comment type="catalytic activity">
    <reaction evidence="1">
        <text>ATP + protein L-histidine = ADP + protein N-phospho-L-histidine.</text>
        <dbReference type="EC" id="2.7.13.3"/>
    </reaction>
</comment>
<dbReference type="SUPFAM" id="SSF103190">
    <property type="entry name" value="Sensory domain-like"/>
    <property type="match status" value="1"/>
</dbReference>
<evidence type="ECO:0000256" key="2">
    <source>
        <dbReference type="ARBA" id="ARBA00004651"/>
    </source>
</evidence>
<dbReference type="SMART" id="SM00304">
    <property type="entry name" value="HAMP"/>
    <property type="match status" value="1"/>
</dbReference>
<keyword evidence="6" id="KW-0808">Transferase</keyword>
<dbReference type="Proteomes" id="UP000262582">
    <property type="component" value="Chromosome"/>
</dbReference>
<keyword evidence="11 13" id="KW-1133">Transmembrane helix</keyword>
<evidence type="ECO:0000256" key="5">
    <source>
        <dbReference type="ARBA" id="ARBA00022553"/>
    </source>
</evidence>
<evidence type="ECO:0000313" key="17">
    <source>
        <dbReference type="EMBL" id="RXI31003.1"/>
    </source>
</evidence>
<dbReference type="InterPro" id="IPR003594">
    <property type="entry name" value="HATPase_dom"/>
</dbReference>
<accession>A0A347U622</accession>
<dbReference type="RefSeq" id="WP_118916533.1">
    <property type="nucleotide sequence ID" value="NZ_CP032097.1"/>
</dbReference>
<evidence type="ECO:0000256" key="13">
    <source>
        <dbReference type="SAM" id="Phobius"/>
    </source>
</evidence>
<evidence type="ECO:0000256" key="12">
    <source>
        <dbReference type="ARBA" id="ARBA00023012"/>
    </source>
</evidence>
<evidence type="ECO:0000256" key="8">
    <source>
        <dbReference type="ARBA" id="ARBA00022741"/>
    </source>
</evidence>
<feature type="transmembrane region" description="Helical" evidence="13">
    <location>
        <begin position="12"/>
        <end position="30"/>
    </location>
</feature>
<dbReference type="GO" id="GO:0005886">
    <property type="term" value="C:plasma membrane"/>
    <property type="evidence" value="ECO:0007669"/>
    <property type="project" value="UniProtKB-SubCell"/>
</dbReference>
<dbReference type="PROSITE" id="PS50885">
    <property type="entry name" value="HAMP"/>
    <property type="match status" value="1"/>
</dbReference>
<feature type="domain" description="Histidine kinase" evidence="14">
    <location>
        <begin position="641"/>
        <end position="857"/>
    </location>
</feature>
<dbReference type="SMART" id="SM00387">
    <property type="entry name" value="HATPase_c"/>
    <property type="match status" value="1"/>
</dbReference>
<dbReference type="EMBL" id="CP032097">
    <property type="protein sequence ID" value="AXX94300.1"/>
    <property type="molecule type" value="Genomic_DNA"/>
</dbReference>
<organism evidence="17 19">
    <name type="scientific">Arcobacter ellisii</name>
    <dbReference type="NCBI Taxonomy" id="913109"/>
    <lineage>
        <taxon>Bacteria</taxon>
        <taxon>Pseudomonadati</taxon>
        <taxon>Campylobacterota</taxon>
        <taxon>Epsilonproteobacteria</taxon>
        <taxon>Campylobacterales</taxon>
        <taxon>Arcobacteraceae</taxon>
        <taxon>Arcobacter</taxon>
    </lineage>
</organism>
<dbReference type="PRINTS" id="PR00344">
    <property type="entry name" value="BCTRLSENSOR"/>
</dbReference>
<dbReference type="GO" id="GO:0005524">
    <property type="term" value="F:ATP binding"/>
    <property type="evidence" value="ECO:0007669"/>
    <property type="project" value="UniProtKB-KW"/>
</dbReference>